<evidence type="ECO:0000313" key="8">
    <source>
        <dbReference type="Proteomes" id="UP000192917"/>
    </source>
</evidence>
<dbReference type="GO" id="GO:0046872">
    <property type="term" value="F:metal ion binding"/>
    <property type="evidence" value="ECO:0007669"/>
    <property type="project" value="UniProtKB-KW"/>
</dbReference>
<dbReference type="PANTHER" id="PTHR44379:SF5">
    <property type="entry name" value="OXIDOREDUCTASE WITH IRON-SULFUR SUBUNIT"/>
    <property type="match status" value="1"/>
</dbReference>
<dbReference type="Pfam" id="PF00111">
    <property type="entry name" value="Fer2"/>
    <property type="match status" value="1"/>
</dbReference>
<dbReference type="EMBL" id="FWZX01000022">
    <property type="protein sequence ID" value="SMF58668.1"/>
    <property type="molecule type" value="Genomic_DNA"/>
</dbReference>
<dbReference type="AlphaFoldDB" id="A0A1Y6CKI7"/>
<dbReference type="RefSeq" id="WP_085124884.1">
    <property type="nucleotide sequence ID" value="NZ_FWZX01000022.1"/>
</dbReference>
<dbReference type="InterPro" id="IPR002888">
    <property type="entry name" value="2Fe-2S-bd"/>
</dbReference>
<accession>A0A1Y6CKI7</accession>
<proteinExistence type="predicted"/>
<sequence>MSGKRLVRMTVNGSPVEEAVEPRLLLSDFLRQVLGLTGTHVGCEHGVCGACTVRVDGSTARACLMFAVQAEGCRIVTVEGLGPAEALSPLQEAFREHHGLQCGFCTPGMLMTALDLIEKYPLASDAEIREGLSGNLCRCTGYEHIVAAVRAAAQRRREPSS</sequence>
<dbReference type="FunFam" id="3.10.20.30:FF:000020">
    <property type="entry name" value="Xanthine dehydrogenase iron-sulfur subunit"/>
    <property type="match status" value="1"/>
</dbReference>
<reference evidence="7 8" key="1">
    <citation type="submission" date="2017-04" db="EMBL/GenBank/DDBJ databases">
        <authorList>
            <person name="Afonso C.L."/>
            <person name="Miller P.J."/>
            <person name="Scott M.A."/>
            <person name="Spackman E."/>
            <person name="Goraichik I."/>
            <person name="Dimitrov K.M."/>
            <person name="Suarez D.L."/>
            <person name="Swayne D.E."/>
        </authorList>
    </citation>
    <scope>NUCLEOTIDE SEQUENCE [LARGE SCALE GENOMIC DNA]</scope>
    <source>
        <strain evidence="7 8">USBA 355</strain>
    </source>
</reference>
<keyword evidence="3" id="KW-0560">Oxidoreductase</keyword>
<organism evidence="7 8">
    <name type="scientific">Tistlia consotensis USBA 355</name>
    <dbReference type="NCBI Taxonomy" id="560819"/>
    <lineage>
        <taxon>Bacteria</taxon>
        <taxon>Pseudomonadati</taxon>
        <taxon>Pseudomonadota</taxon>
        <taxon>Alphaproteobacteria</taxon>
        <taxon>Rhodospirillales</taxon>
        <taxon>Rhodovibrionaceae</taxon>
        <taxon>Tistlia</taxon>
    </lineage>
</organism>
<dbReference type="SUPFAM" id="SSF54292">
    <property type="entry name" value="2Fe-2S ferredoxin-like"/>
    <property type="match status" value="1"/>
</dbReference>
<keyword evidence="8" id="KW-1185">Reference proteome</keyword>
<evidence type="ECO:0000256" key="4">
    <source>
        <dbReference type="ARBA" id="ARBA00023004"/>
    </source>
</evidence>
<evidence type="ECO:0000313" key="7">
    <source>
        <dbReference type="EMBL" id="SMF58668.1"/>
    </source>
</evidence>
<dbReference type="Pfam" id="PF01799">
    <property type="entry name" value="Fer2_2"/>
    <property type="match status" value="1"/>
</dbReference>
<evidence type="ECO:0000256" key="3">
    <source>
        <dbReference type="ARBA" id="ARBA00023002"/>
    </source>
</evidence>
<evidence type="ECO:0000259" key="6">
    <source>
        <dbReference type="PROSITE" id="PS51085"/>
    </source>
</evidence>
<dbReference type="CDD" id="cd00207">
    <property type="entry name" value="fer2"/>
    <property type="match status" value="1"/>
</dbReference>
<dbReference type="InterPro" id="IPR001041">
    <property type="entry name" value="2Fe-2S_ferredoxin-type"/>
</dbReference>
<gene>
    <name evidence="7" type="ORF">SAMN05428998_12238</name>
</gene>
<dbReference type="PROSITE" id="PS51085">
    <property type="entry name" value="2FE2S_FER_2"/>
    <property type="match status" value="1"/>
</dbReference>
<dbReference type="GO" id="GO:0051537">
    <property type="term" value="F:2 iron, 2 sulfur cluster binding"/>
    <property type="evidence" value="ECO:0007669"/>
    <property type="project" value="UniProtKB-KW"/>
</dbReference>
<keyword evidence="2" id="KW-0479">Metal-binding</keyword>
<keyword evidence="1" id="KW-0001">2Fe-2S</keyword>
<dbReference type="Proteomes" id="UP000192917">
    <property type="component" value="Unassembled WGS sequence"/>
</dbReference>
<protein>
    <submittedName>
        <fullName evidence="7">Carbon-monoxide dehydrogenase small subunit</fullName>
    </submittedName>
</protein>
<dbReference type="GO" id="GO:0016491">
    <property type="term" value="F:oxidoreductase activity"/>
    <property type="evidence" value="ECO:0007669"/>
    <property type="project" value="UniProtKB-KW"/>
</dbReference>
<evidence type="ECO:0000256" key="1">
    <source>
        <dbReference type="ARBA" id="ARBA00022714"/>
    </source>
</evidence>
<dbReference type="InterPro" id="IPR012675">
    <property type="entry name" value="Beta-grasp_dom_sf"/>
</dbReference>
<dbReference type="STRING" id="560819.SAMN05428998_12238"/>
<dbReference type="Gene3D" id="3.10.20.30">
    <property type="match status" value="1"/>
</dbReference>
<dbReference type="PANTHER" id="PTHR44379">
    <property type="entry name" value="OXIDOREDUCTASE WITH IRON-SULFUR SUBUNIT"/>
    <property type="match status" value="1"/>
</dbReference>
<dbReference type="SUPFAM" id="SSF47741">
    <property type="entry name" value="CO dehydrogenase ISP C-domain like"/>
    <property type="match status" value="1"/>
</dbReference>
<dbReference type="InterPro" id="IPR036884">
    <property type="entry name" value="2Fe-2S-bd_dom_sf"/>
</dbReference>
<dbReference type="InterPro" id="IPR006058">
    <property type="entry name" value="2Fe2S_fd_BS"/>
</dbReference>
<name>A0A1Y6CKI7_9PROT</name>
<dbReference type="InterPro" id="IPR036010">
    <property type="entry name" value="2Fe-2S_ferredoxin-like_sf"/>
</dbReference>
<dbReference type="PROSITE" id="PS00197">
    <property type="entry name" value="2FE2S_FER_1"/>
    <property type="match status" value="1"/>
</dbReference>
<dbReference type="FunFam" id="1.10.150.120:FF:000003">
    <property type="entry name" value="Carbon monoxide dehydrogenase, small subunit"/>
    <property type="match status" value="1"/>
</dbReference>
<keyword evidence="5" id="KW-0411">Iron-sulfur</keyword>
<dbReference type="Gene3D" id="1.10.150.120">
    <property type="entry name" value="[2Fe-2S]-binding domain"/>
    <property type="match status" value="1"/>
</dbReference>
<evidence type="ECO:0000256" key="2">
    <source>
        <dbReference type="ARBA" id="ARBA00022723"/>
    </source>
</evidence>
<dbReference type="InterPro" id="IPR051452">
    <property type="entry name" value="Diverse_Oxidoreductases"/>
</dbReference>
<keyword evidence="4" id="KW-0408">Iron</keyword>
<evidence type="ECO:0000256" key="5">
    <source>
        <dbReference type="ARBA" id="ARBA00023014"/>
    </source>
</evidence>
<feature type="domain" description="2Fe-2S ferredoxin-type" evidence="6">
    <location>
        <begin position="5"/>
        <end position="81"/>
    </location>
</feature>